<dbReference type="GO" id="GO:0004659">
    <property type="term" value="F:prenyltransferase activity"/>
    <property type="evidence" value="ECO:0007669"/>
    <property type="project" value="InterPro"/>
</dbReference>
<evidence type="ECO:0000256" key="5">
    <source>
        <dbReference type="ARBA" id="ARBA00022842"/>
    </source>
</evidence>
<dbReference type="Pfam" id="PF00348">
    <property type="entry name" value="polyprenyl_synt"/>
    <property type="match status" value="1"/>
</dbReference>
<organism evidence="7 8">
    <name type="scientific">Flammeovirga pacifica</name>
    <dbReference type="NCBI Taxonomy" id="915059"/>
    <lineage>
        <taxon>Bacteria</taxon>
        <taxon>Pseudomonadati</taxon>
        <taxon>Bacteroidota</taxon>
        <taxon>Cytophagia</taxon>
        <taxon>Cytophagales</taxon>
        <taxon>Flammeovirgaceae</taxon>
        <taxon>Flammeovirga</taxon>
    </lineage>
</organism>
<name>A0A1S1Z3Q3_FLAPC</name>
<dbReference type="EMBL" id="JRYR02000001">
    <property type="protein sequence ID" value="OHX67919.1"/>
    <property type="molecule type" value="Genomic_DNA"/>
</dbReference>
<keyword evidence="4" id="KW-0479">Metal-binding</keyword>
<comment type="similarity">
    <text evidence="2 6">Belongs to the FPP/GGPP synthase family.</text>
</comment>
<evidence type="ECO:0000256" key="1">
    <source>
        <dbReference type="ARBA" id="ARBA00001946"/>
    </source>
</evidence>
<dbReference type="PROSITE" id="PS00444">
    <property type="entry name" value="POLYPRENYL_SYNTHASE_2"/>
    <property type="match status" value="1"/>
</dbReference>
<sequence length="326" mass="36938">MTSFDLKEAGQLLANKLEEQRFGEAPETLYEPLRYILKIGGKRLRPALTLLGCYLFDKDFEKALPAAMGVEIFHNFTLMHDDIMDEAPLRRGKVTVHEKWNPNVAILSGDVMLVKAYEYIMQVDDKILRQAIELFNKCAAEVCEGQQFDMDFEDRETVGEDEYIEMIRLKTAVLIGFALRLGALIGGATDEQSKVVEEYGVNVGLGFQLKDDILDVYADPEKFGKQVGGDIISNKKTLMLIHALQEAKGADAEELNTWINAKEFDKVEKVNAVTNIYNRLGIKDLATARSNEYFDKGFAALDKLDLPEEKKQLLREFGVYLLNRDH</sequence>
<gene>
    <name evidence="7" type="ORF">NH26_17020</name>
</gene>
<dbReference type="SFLD" id="SFLDS00005">
    <property type="entry name" value="Isoprenoid_Synthase_Type_I"/>
    <property type="match status" value="1"/>
</dbReference>
<comment type="cofactor">
    <cofactor evidence="1">
        <name>Mg(2+)</name>
        <dbReference type="ChEBI" id="CHEBI:18420"/>
    </cofactor>
</comment>
<dbReference type="InterPro" id="IPR008949">
    <property type="entry name" value="Isoprenoid_synthase_dom_sf"/>
</dbReference>
<reference evidence="7 8" key="1">
    <citation type="journal article" date="2012" name="Int. J. Syst. Evol. Microbiol.">
        <title>Flammeovirga pacifica sp. nov., isolated from deep-sea sediment.</title>
        <authorList>
            <person name="Xu H."/>
            <person name="Fu Y."/>
            <person name="Yang N."/>
            <person name="Ding Z."/>
            <person name="Lai Q."/>
            <person name="Zeng R."/>
        </authorList>
    </citation>
    <scope>NUCLEOTIDE SEQUENCE [LARGE SCALE GENOMIC DNA]</scope>
    <source>
        <strain evidence="8">DSM 24597 / LMG 26175 / WPAGA1</strain>
    </source>
</reference>
<evidence type="ECO:0000256" key="4">
    <source>
        <dbReference type="ARBA" id="ARBA00022723"/>
    </source>
</evidence>
<dbReference type="GO" id="GO:0046872">
    <property type="term" value="F:metal ion binding"/>
    <property type="evidence" value="ECO:0007669"/>
    <property type="project" value="UniProtKB-KW"/>
</dbReference>
<dbReference type="OrthoDB" id="9805316at2"/>
<dbReference type="SUPFAM" id="SSF48576">
    <property type="entry name" value="Terpenoid synthases"/>
    <property type="match status" value="1"/>
</dbReference>
<dbReference type="SFLD" id="SFLDG01017">
    <property type="entry name" value="Polyprenyl_Transferase_Like"/>
    <property type="match status" value="1"/>
</dbReference>
<keyword evidence="3 6" id="KW-0808">Transferase</keyword>
<evidence type="ECO:0000313" key="8">
    <source>
        <dbReference type="Proteomes" id="UP000179797"/>
    </source>
</evidence>
<dbReference type="GO" id="GO:0008299">
    <property type="term" value="P:isoprenoid biosynthetic process"/>
    <property type="evidence" value="ECO:0007669"/>
    <property type="project" value="InterPro"/>
</dbReference>
<dbReference type="AlphaFoldDB" id="A0A1S1Z3Q3"/>
<dbReference type="RefSeq" id="WP_044219866.1">
    <property type="nucleotide sequence ID" value="NZ_JRYR02000001.1"/>
</dbReference>
<keyword evidence="5" id="KW-0460">Magnesium</keyword>
<accession>A0A1S1Z3Q3</accession>
<dbReference type="Proteomes" id="UP000179797">
    <property type="component" value="Unassembled WGS sequence"/>
</dbReference>
<dbReference type="InterPro" id="IPR033749">
    <property type="entry name" value="Polyprenyl_synt_CS"/>
</dbReference>
<evidence type="ECO:0000256" key="6">
    <source>
        <dbReference type="RuleBase" id="RU004466"/>
    </source>
</evidence>
<evidence type="ECO:0000256" key="2">
    <source>
        <dbReference type="ARBA" id="ARBA00006706"/>
    </source>
</evidence>
<dbReference type="PROSITE" id="PS00723">
    <property type="entry name" value="POLYPRENYL_SYNTHASE_1"/>
    <property type="match status" value="1"/>
</dbReference>
<evidence type="ECO:0000256" key="3">
    <source>
        <dbReference type="ARBA" id="ARBA00022679"/>
    </source>
</evidence>
<comment type="caution">
    <text evidence="7">The sequence shown here is derived from an EMBL/GenBank/DDBJ whole genome shotgun (WGS) entry which is preliminary data.</text>
</comment>
<proteinExistence type="inferred from homology"/>
<keyword evidence="8" id="KW-1185">Reference proteome</keyword>
<protein>
    <submittedName>
        <fullName evidence="7">Isoprenyl synthetase</fullName>
    </submittedName>
</protein>
<dbReference type="CDD" id="cd00685">
    <property type="entry name" value="Trans_IPPS_HT"/>
    <property type="match status" value="1"/>
</dbReference>
<dbReference type="Gene3D" id="1.10.600.10">
    <property type="entry name" value="Farnesyl Diphosphate Synthase"/>
    <property type="match status" value="1"/>
</dbReference>
<evidence type="ECO:0000313" key="7">
    <source>
        <dbReference type="EMBL" id="OHX67919.1"/>
    </source>
</evidence>
<dbReference type="PANTHER" id="PTHR12001">
    <property type="entry name" value="GERANYLGERANYL PYROPHOSPHATE SYNTHASE"/>
    <property type="match status" value="1"/>
</dbReference>
<dbReference type="InterPro" id="IPR000092">
    <property type="entry name" value="Polyprenyl_synt"/>
</dbReference>
<dbReference type="STRING" id="915059.NH26_17020"/>
<dbReference type="PANTHER" id="PTHR12001:SF85">
    <property type="entry name" value="SHORT CHAIN ISOPRENYL DIPHOSPHATE SYNTHASE"/>
    <property type="match status" value="1"/>
</dbReference>